<comment type="caution">
    <text evidence="3">The sequence shown here is derived from an EMBL/GenBank/DDBJ whole genome shotgun (WGS) entry which is preliminary data.</text>
</comment>
<evidence type="ECO:0000313" key="4">
    <source>
        <dbReference type="Proteomes" id="UP000235388"/>
    </source>
</evidence>
<dbReference type="AlphaFoldDB" id="A0A2N5W8E9"/>
<gene>
    <name evidence="3" type="ORF">PCANC_00005</name>
</gene>
<dbReference type="Proteomes" id="UP000235388">
    <property type="component" value="Unassembled WGS sequence"/>
</dbReference>
<feature type="region of interest" description="Disordered" evidence="1">
    <location>
        <begin position="94"/>
        <end position="117"/>
    </location>
</feature>
<proteinExistence type="predicted"/>
<organism evidence="3 4">
    <name type="scientific">Puccinia coronata f. sp. avenae</name>
    <dbReference type="NCBI Taxonomy" id="200324"/>
    <lineage>
        <taxon>Eukaryota</taxon>
        <taxon>Fungi</taxon>
        <taxon>Dikarya</taxon>
        <taxon>Basidiomycota</taxon>
        <taxon>Pucciniomycotina</taxon>
        <taxon>Pucciniomycetes</taxon>
        <taxon>Pucciniales</taxon>
        <taxon>Pucciniaceae</taxon>
        <taxon>Puccinia</taxon>
    </lineage>
</organism>
<protein>
    <submittedName>
        <fullName evidence="3">Uncharacterized protein</fullName>
    </submittedName>
</protein>
<evidence type="ECO:0000256" key="1">
    <source>
        <dbReference type="SAM" id="MobiDB-lite"/>
    </source>
</evidence>
<accession>A0A2N5W8E9</accession>
<keyword evidence="4" id="KW-1185">Reference proteome</keyword>
<evidence type="ECO:0000313" key="3">
    <source>
        <dbReference type="EMBL" id="PLW58519.1"/>
    </source>
</evidence>
<feature type="chain" id="PRO_5014969800" evidence="2">
    <location>
        <begin position="21"/>
        <end position="234"/>
    </location>
</feature>
<name>A0A2N5W8E9_9BASI</name>
<sequence length="234" mass="26289">MVATSLRLLAIIVLFQLGWALATATAAQSTQTDILFTHDFPSTSIIRTKWQGTCSFILAKIPRFQRQSDRERLWIAADSSYRHWSIPHCLGKSTSGKFRPRESPESAAFEPTSPTLTRPLADSPSGAVILLAADAPAKGVTPGNRFRSIVPKMLQRLLLSFVLRHRQTLEEAHQSQSHIRRSQMVQDINEYPSSSSLYLRFGLNPHVIPLNTLNSRNVPGPYRSFEEPDAYFTQ</sequence>
<reference evidence="3 4" key="1">
    <citation type="submission" date="2017-11" db="EMBL/GenBank/DDBJ databases">
        <title>De novo assembly and phasing of dikaryotic genomes from two isolates of Puccinia coronata f. sp. avenae, the causal agent of oat crown rust.</title>
        <authorList>
            <person name="Miller M.E."/>
            <person name="Zhang Y."/>
            <person name="Omidvar V."/>
            <person name="Sperschneider J."/>
            <person name="Schwessinger B."/>
            <person name="Raley C."/>
            <person name="Palmer J.M."/>
            <person name="Garnica D."/>
            <person name="Upadhyaya N."/>
            <person name="Rathjen J."/>
            <person name="Taylor J.M."/>
            <person name="Park R.F."/>
            <person name="Dodds P.N."/>
            <person name="Hirsch C.D."/>
            <person name="Kianian S.F."/>
            <person name="Figueroa M."/>
        </authorList>
    </citation>
    <scope>NUCLEOTIDE SEQUENCE [LARGE SCALE GENOMIC DNA]</scope>
    <source>
        <strain evidence="3">12NC29</strain>
    </source>
</reference>
<keyword evidence="2" id="KW-0732">Signal</keyword>
<evidence type="ECO:0000256" key="2">
    <source>
        <dbReference type="SAM" id="SignalP"/>
    </source>
</evidence>
<feature type="signal peptide" evidence="2">
    <location>
        <begin position="1"/>
        <end position="20"/>
    </location>
</feature>
<dbReference type="EMBL" id="PGCJ01000002">
    <property type="protein sequence ID" value="PLW58519.1"/>
    <property type="molecule type" value="Genomic_DNA"/>
</dbReference>